<protein>
    <submittedName>
        <fullName evidence="1">Uncharacterized protein</fullName>
    </submittedName>
</protein>
<name>G5J2C9_CROWT</name>
<comment type="caution">
    <text evidence="1">The sequence shown here is derived from an EMBL/GenBank/DDBJ whole genome shotgun (WGS) entry which is preliminary data.</text>
</comment>
<evidence type="ECO:0000313" key="1">
    <source>
        <dbReference type="EMBL" id="EHJ13663.1"/>
    </source>
</evidence>
<dbReference type="PATRIC" id="fig|423471.3.peg.1551"/>
<organism evidence="1 2">
    <name type="scientific">Crocosphaera watsonii WH 0003</name>
    <dbReference type="NCBI Taxonomy" id="423471"/>
    <lineage>
        <taxon>Bacteria</taxon>
        <taxon>Bacillati</taxon>
        <taxon>Cyanobacteriota</taxon>
        <taxon>Cyanophyceae</taxon>
        <taxon>Oscillatoriophycideae</taxon>
        <taxon>Chroococcales</taxon>
        <taxon>Aphanothecaceae</taxon>
        <taxon>Crocosphaera</taxon>
    </lineage>
</organism>
<dbReference type="RefSeq" id="WP_007310054.1">
    <property type="nucleotide sequence ID" value="NZ_AESD01000254.1"/>
</dbReference>
<sequence length="973" mass="112602">MTTIKIHEFSTGIAVQGTPENWWSTRFTGYMNLTLAQVPPVLQNAISNRLFQAAEGSVREAVETARAAGETTVQPAIIAREVKEGNNAYSAIAVITPAKDEKGRTISVYRYFLTTGLGNLTHLLYWYDQKAKKLIFDPFDIKNEGDYYEYDTSQTRRFEIPRSNEKLQNLLNSDDANIIISYDIQCMIYNINKLASIKKEEYELTAWAYKVEGLSKPWFFQAIYPASRRAEETIKKQIQQGENIAPIVEGEYPVKTAIRTLSNQAGVKYDLLNHIEEALKLTNHYNDKTWEDSIFKTLDIENAKKADFNTPYFIRLYELYGLNIYQKLPDLLKWLELDAISKSNDLEQEHYKIAAELSRKIQEQIKQSPDSFKAIELKAFQGINYIISSLALKESVEGINFTQETRKNLLKNWLTLDNDGLWRTVYQKYYRQLWNDIVQIAKNYMTARNTLIEAYSQPKYSNISLSESHIKKMLEDEIPQSGSSNNKQQEMILSQGTSTFNYIQTNTNNDSHPKDSYELRYAYQNLQILGQDNWKSITDDMVKLIWYGRSPQNSKYSYLADFFGEVGELFEDRNNYFLSALFHTMATGEVPTSIWNKCKFQAKYEKKYKFIKIPDSPTIELSRRLALWEKTIISIIKLLIKFYQFWSQPYTPKEDEKKTGKVVLLRYLIIFVLTIILIDGLKFSPIKIGQDAFKISKNWVDRQLDPDSALTKEDKEQYMSTTVPALDKIVNDFVKYSKPREKVNRENFNRNTVEQAIIKILQNPESDFQLAFFTKNATGEKSKWFTAIKEYQTRVSSDDTPTNLKADGIIKTGENTDQRLRCDIVNELKLEFDQKKVTQCNQYGVDLTNQQQILPTDSTEVQNWNKNLESLNALVTEFKTKHTITYETSLNNQISELLTQRNKDYDQINQIDPTNINSDRKVWLEGIKTYQKSKGATKPDGLIDKDGATYNHLKCDIAKGLGIILNNPPNQCK</sequence>
<reference evidence="1 2" key="1">
    <citation type="journal article" date="2011" name="Front. Microbiol.">
        <title>Two Strains of Crocosphaera watsonii with Highly Conserved Genomes are Distinguished by Strain-Specific Features.</title>
        <authorList>
            <person name="Bench S.R."/>
            <person name="Ilikchyan I.N."/>
            <person name="Tripp H.J."/>
            <person name="Zehr J.P."/>
        </authorList>
    </citation>
    <scope>NUCLEOTIDE SEQUENCE [LARGE SCALE GENOMIC DNA]</scope>
    <source>
        <strain evidence="1 2">WH 0003</strain>
    </source>
</reference>
<dbReference type="GeneID" id="88769318"/>
<proteinExistence type="predicted"/>
<gene>
    <name evidence="1" type="ORF">CWATWH0003_1660</name>
</gene>
<dbReference type="EMBL" id="AESD01000254">
    <property type="protein sequence ID" value="EHJ13663.1"/>
    <property type="molecule type" value="Genomic_DNA"/>
</dbReference>
<accession>G5J2C9</accession>
<evidence type="ECO:0000313" key="2">
    <source>
        <dbReference type="Proteomes" id="UP000003477"/>
    </source>
</evidence>
<dbReference type="AlphaFoldDB" id="G5J2C9"/>
<dbReference type="Proteomes" id="UP000003477">
    <property type="component" value="Unassembled WGS sequence"/>
</dbReference>